<dbReference type="SUPFAM" id="SSF52172">
    <property type="entry name" value="CheY-like"/>
    <property type="match status" value="1"/>
</dbReference>
<dbReference type="RefSeq" id="WP_343794246.1">
    <property type="nucleotide sequence ID" value="NZ_BAAAEU010000032.1"/>
</dbReference>
<dbReference type="InterPro" id="IPR001789">
    <property type="entry name" value="Sig_transdc_resp-reg_receiver"/>
</dbReference>
<dbReference type="SMART" id="SM00448">
    <property type="entry name" value="REC"/>
    <property type="match status" value="1"/>
</dbReference>
<dbReference type="InterPro" id="IPR036388">
    <property type="entry name" value="WH-like_DNA-bd_sf"/>
</dbReference>
<dbReference type="InterPro" id="IPR001867">
    <property type="entry name" value="OmpR/PhoB-type_DNA-bd"/>
</dbReference>
<dbReference type="Gene3D" id="6.10.250.690">
    <property type="match status" value="1"/>
</dbReference>
<dbReference type="Pfam" id="PF00072">
    <property type="entry name" value="Response_reg"/>
    <property type="match status" value="1"/>
</dbReference>
<feature type="domain" description="Response regulatory" evidence="4">
    <location>
        <begin position="2"/>
        <end position="116"/>
    </location>
</feature>
<evidence type="ECO:0000256" key="3">
    <source>
        <dbReference type="PROSITE-ProRule" id="PRU01091"/>
    </source>
</evidence>
<organism evidence="6 7">
    <name type="scientific">Dokdonella soli</name>
    <dbReference type="NCBI Taxonomy" id="529810"/>
    <lineage>
        <taxon>Bacteria</taxon>
        <taxon>Pseudomonadati</taxon>
        <taxon>Pseudomonadota</taxon>
        <taxon>Gammaproteobacteria</taxon>
        <taxon>Lysobacterales</taxon>
        <taxon>Rhodanobacteraceae</taxon>
        <taxon>Dokdonella</taxon>
    </lineage>
</organism>
<dbReference type="CDD" id="cd00383">
    <property type="entry name" value="trans_reg_C"/>
    <property type="match status" value="1"/>
</dbReference>
<comment type="caution">
    <text evidence="6">The sequence shown here is derived from an EMBL/GenBank/DDBJ whole genome shotgun (WGS) entry which is preliminary data.</text>
</comment>
<sequence>MRLLVIEDSKILRESLVVGLRDAGYAVDSAADGEEGLWAAREIDYDVLIVDAMLPKRHGFEVVREVRASGRPGAILMLTALQAIHDRIDALDLGADDYLTKPFDFGELLARVRALLRRCYGQSSEKIAIGPFVLDTARKRVTRDGANIPLRPREYAVFEYLARRRGDVVSASDLETHLYDESTELSSNTIEAAISMLRKNLDRPGESSLIRTRRGMGYELICE</sequence>
<keyword evidence="7" id="KW-1185">Reference proteome</keyword>
<dbReference type="PROSITE" id="PS50110">
    <property type="entry name" value="RESPONSE_REGULATORY"/>
    <property type="match status" value="1"/>
</dbReference>
<dbReference type="SMART" id="SM00862">
    <property type="entry name" value="Trans_reg_C"/>
    <property type="match status" value="1"/>
</dbReference>
<keyword evidence="1 3" id="KW-0238">DNA-binding</keyword>
<keyword evidence="2" id="KW-0597">Phosphoprotein</keyword>
<proteinExistence type="predicted"/>
<dbReference type="EMBL" id="BAAAEU010000032">
    <property type="protein sequence ID" value="GAA0725131.1"/>
    <property type="molecule type" value="Genomic_DNA"/>
</dbReference>
<evidence type="ECO:0000256" key="1">
    <source>
        <dbReference type="ARBA" id="ARBA00023125"/>
    </source>
</evidence>
<feature type="domain" description="OmpR/PhoB-type" evidence="5">
    <location>
        <begin position="124"/>
        <end position="222"/>
    </location>
</feature>
<dbReference type="Pfam" id="PF00486">
    <property type="entry name" value="Trans_reg_C"/>
    <property type="match status" value="1"/>
</dbReference>
<dbReference type="InterPro" id="IPR039420">
    <property type="entry name" value="WalR-like"/>
</dbReference>
<evidence type="ECO:0000259" key="4">
    <source>
        <dbReference type="PROSITE" id="PS50110"/>
    </source>
</evidence>
<name>A0ABN1J0D6_9GAMM</name>
<accession>A0ABN1J0D6</accession>
<gene>
    <name evidence="6" type="ORF">GCM10009105_38400</name>
</gene>
<feature type="modified residue" description="4-aspartylphosphate" evidence="2">
    <location>
        <position position="51"/>
    </location>
</feature>
<reference evidence="6 7" key="1">
    <citation type="journal article" date="2019" name="Int. J. Syst. Evol. Microbiol.">
        <title>The Global Catalogue of Microorganisms (GCM) 10K type strain sequencing project: providing services to taxonomists for standard genome sequencing and annotation.</title>
        <authorList>
            <consortium name="The Broad Institute Genomics Platform"/>
            <consortium name="The Broad Institute Genome Sequencing Center for Infectious Disease"/>
            <person name="Wu L."/>
            <person name="Ma J."/>
        </authorList>
    </citation>
    <scope>NUCLEOTIDE SEQUENCE [LARGE SCALE GENOMIC DNA]</scope>
    <source>
        <strain evidence="6 7">JCM 15421</strain>
    </source>
</reference>
<feature type="DNA-binding region" description="OmpR/PhoB-type" evidence="3">
    <location>
        <begin position="124"/>
        <end position="222"/>
    </location>
</feature>
<protein>
    <submittedName>
        <fullName evidence="6">Response regulator transcription factor</fullName>
    </submittedName>
</protein>
<dbReference type="PROSITE" id="PS51755">
    <property type="entry name" value="OMPR_PHOB"/>
    <property type="match status" value="1"/>
</dbReference>
<evidence type="ECO:0000256" key="2">
    <source>
        <dbReference type="PROSITE-ProRule" id="PRU00169"/>
    </source>
</evidence>
<dbReference type="Gene3D" id="1.10.10.10">
    <property type="entry name" value="Winged helix-like DNA-binding domain superfamily/Winged helix DNA-binding domain"/>
    <property type="match status" value="1"/>
</dbReference>
<dbReference type="PANTHER" id="PTHR48111:SF37">
    <property type="entry name" value="RESPONSE REGULATOR PROTEIN CARR"/>
    <property type="match status" value="1"/>
</dbReference>
<dbReference type="InterPro" id="IPR011006">
    <property type="entry name" value="CheY-like_superfamily"/>
</dbReference>
<evidence type="ECO:0000259" key="5">
    <source>
        <dbReference type="PROSITE" id="PS51755"/>
    </source>
</evidence>
<dbReference type="Proteomes" id="UP001501523">
    <property type="component" value="Unassembled WGS sequence"/>
</dbReference>
<dbReference type="PANTHER" id="PTHR48111">
    <property type="entry name" value="REGULATOR OF RPOS"/>
    <property type="match status" value="1"/>
</dbReference>
<evidence type="ECO:0000313" key="6">
    <source>
        <dbReference type="EMBL" id="GAA0725131.1"/>
    </source>
</evidence>
<dbReference type="Gene3D" id="3.40.50.2300">
    <property type="match status" value="1"/>
</dbReference>
<evidence type="ECO:0000313" key="7">
    <source>
        <dbReference type="Proteomes" id="UP001501523"/>
    </source>
</evidence>